<name>X6NHK4_RETFI</name>
<dbReference type="OrthoDB" id="415023at2759"/>
<keyword evidence="3" id="KW-0378">Hydrolase</keyword>
<dbReference type="InterPro" id="IPR004027">
    <property type="entry name" value="SEC_C_motif"/>
</dbReference>
<dbReference type="AlphaFoldDB" id="X6NHK4"/>
<dbReference type="PANTHER" id="PTHR12419">
    <property type="entry name" value="OTU DOMAIN CONTAINING PROTEIN"/>
    <property type="match status" value="1"/>
</dbReference>
<feature type="compositionally biased region" description="Polar residues" evidence="1">
    <location>
        <begin position="415"/>
        <end position="432"/>
    </location>
</feature>
<dbReference type="GO" id="GO:0006508">
    <property type="term" value="P:proteolysis"/>
    <property type="evidence" value="ECO:0007669"/>
    <property type="project" value="UniProtKB-KW"/>
</dbReference>
<dbReference type="GO" id="GO:0004843">
    <property type="term" value="F:cysteine-type deubiquitinase activity"/>
    <property type="evidence" value="ECO:0007669"/>
    <property type="project" value="TreeGrafter"/>
</dbReference>
<dbReference type="Proteomes" id="UP000023152">
    <property type="component" value="Unassembled WGS sequence"/>
</dbReference>
<feature type="compositionally biased region" description="Low complexity" evidence="1">
    <location>
        <begin position="398"/>
        <end position="414"/>
    </location>
</feature>
<reference evidence="3 4" key="1">
    <citation type="journal article" date="2013" name="Curr. Biol.">
        <title>The Genome of the Foraminiferan Reticulomyxa filosa.</title>
        <authorList>
            <person name="Glockner G."/>
            <person name="Hulsmann N."/>
            <person name="Schleicher M."/>
            <person name="Noegel A.A."/>
            <person name="Eichinger L."/>
            <person name="Gallinger C."/>
            <person name="Pawlowski J."/>
            <person name="Sierra R."/>
            <person name="Euteneuer U."/>
            <person name="Pillet L."/>
            <person name="Moustafa A."/>
            <person name="Platzer M."/>
            <person name="Groth M."/>
            <person name="Szafranski K."/>
            <person name="Schliwa M."/>
        </authorList>
    </citation>
    <scope>NUCLEOTIDE SEQUENCE [LARGE SCALE GENOMIC DNA]</scope>
</reference>
<feature type="domain" description="OTU" evidence="2">
    <location>
        <begin position="120"/>
        <end position="242"/>
    </location>
</feature>
<dbReference type="Pfam" id="PF02338">
    <property type="entry name" value="OTU"/>
    <property type="match status" value="1"/>
</dbReference>
<keyword evidence="4" id="KW-1185">Reference proteome</keyword>
<dbReference type="CDD" id="cd22771">
    <property type="entry name" value="OTU_plant_OTU7-like"/>
    <property type="match status" value="1"/>
</dbReference>
<dbReference type="InterPro" id="IPR038765">
    <property type="entry name" value="Papain-like_cys_pep_sf"/>
</dbReference>
<evidence type="ECO:0000256" key="1">
    <source>
        <dbReference type="SAM" id="MobiDB-lite"/>
    </source>
</evidence>
<dbReference type="InterPro" id="IPR050704">
    <property type="entry name" value="Peptidase_C85-like"/>
</dbReference>
<sequence>MEKHNKIVGLQLLTLYNKNKYINSLVGFVFTQKKKRGKQNKKKERKIAFGGIRIHIPMGKKNKSKKVKHESKEKQLWKEINTQKIKQSKEIKKQFRKESKKKQYASDWNKFCDQLREMNLSIKDTNPDGNCLFRSLADQLHGDERMHGQYRKEIVEYMQSHAEQFASFCTDDFEKYLKGMSKSGTWGGNLELTAASRVYQIDICVHQLGAARYEILYSFGKPKRSIHVSYHNERHYASVRKMTDRFTSSPAEVIDLDDGEEDRVLREQQRQEIASWFSHDHGSSHINVNEINIDTHIYHKALSGDKDIPITTISATSVSSFSNESSITHVEMQIMQTTQCEDLQHIRDILMWNENDLDATIEYLITEQTLHLDADFDQKHADEPIISSNSNQTDILAQSQTQQTQNPSNEPTQTKTSQPQIELKKSQGSSAKDGSHKCPCGSGRKYKKCCDNPYGGSSKRAATADADKNHKIKRWKTKESLSEEKELDEKKKEDKPTEDSPLDKIKNWELQIQALASKKKLKQKLINELETLKQLTENPKKKDNTETDQSVSTEKSIVIAI</sequence>
<dbReference type="InterPro" id="IPR003323">
    <property type="entry name" value="OTU_dom"/>
</dbReference>
<organism evidence="3 4">
    <name type="scientific">Reticulomyxa filosa</name>
    <dbReference type="NCBI Taxonomy" id="46433"/>
    <lineage>
        <taxon>Eukaryota</taxon>
        <taxon>Sar</taxon>
        <taxon>Rhizaria</taxon>
        <taxon>Retaria</taxon>
        <taxon>Foraminifera</taxon>
        <taxon>Monothalamids</taxon>
        <taxon>Reticulomyxidae</taxon>
        <taxon>Reticulomyxa</taxon>
    </lineage>
</organism>
<evidence type="ECO:0000259" key="2">
    <source>
        <dbReference type="PROSITE" id="PS50802"/>
    </source>
</evidence>
<dbReference type="PANTHER" id="PTHR12419:SF7">
    <property type="entry name" value="OTU DOMAIN-CONTAINING PROTEIN 3"/>
    <property type="match status" value="1"/>
</dbReference>
<dbReference type="Gene3D" id="3.10.450.50">
    <property type="match status" value="1"/>
</dbReference>
<dbReference type="EMBL" id="ASPP01008271">
    <property type="protein sequence ID" value="ETO25805.1"/>
    <property type="molecule type" value="Genomic_DNA"/>
</dbReference>
<feature type="region of interest" description="Disordered" evidence="1">
    <location>
        <begin position="532"/>
        <end position="561"/>
    </location>
</feature>
<keyword evidence="3" id="KW-0645">Protease</keyword>
<dbReference type="PROSITE" id="PS50802">
    <property type="entry name" value="OTU"/>
    <property type="match status" value="1"/>
</dbReference>
<dbReference type="SUPFAM" id="SSF54001">
    <property type="entry name" value="Cysteine proteinases"/>
    <property type="match status" value="1"/>
</dbReference>
<gene>
    <name evidence="3" type="ORF">RFI_11333</name>
</gene>
<dbReference type="GO" id="GO:0016579">
    <property type="term" value="P:protein deubiquitination"/>
    <property type="evidence" value="ECO:0007669"/>
    <property type="project" value="TreeGrafter"/>
</dbReference>
<comment type="caution">
    <text evidence="3">The sequence shown here is derived from an EMBL/GenBank/DDBJ whole genome shotgun (WGS) entry which is preliminary data.</text>
</comment>
<feature type="region of interest" description="Disordered" evidence="1">
    <location>
        <begin position="395"/>
        <end position="440"/>
    </location>
</feature>
<feature type="region of interest" description="Disordered" evidence="1">
    <location>
        <begin position="449"/>
        <end position="468"/>
    </location>
</feature>
<accession>X6NHK4</accession>
<evidence type="ECO:0000313" key="4">
    <source>
        <dbReference type="Proteomes" id="UP000023152"/>
    </source>
</evidence>
<dbReference type="Pfam" id="PF02810">
    <property type="entry name" value="SEC-C"/>
    <property type="match status" value="1"/>
</dbReference>
<dbReference type="Gene3D" id="3.90.70.80">
    <property type="match status" value="1"/>
</dbReference>
<protein>
    <submittedName>
        <fullName evidence="3">OTU-like cysteine protease family protein</fullName>
    </submittedName>
</protein>
<feature type="region of interest" description="Disordered" evidence="1">
    <location>
        <begin position="475"/>
        <end position="505"/>
    </location>
</feature>
<feature type="compositionally biased region" description="Basic and acidic residues" evidence="1">
    <location>
        <begin position="477"/>
        <end position="505"/>
    </location>
</feature>
<evidence type="ECO:0000313" key="3">
    <source>
        <dbReference type="EMBL" id="ETO25805.1"/>
    </source>
</evidence>
<proteinExistence type="predicted"/>